<comment type="caution">
    <text evidence="1">The sequence shown here is derived from an EMBL/GenBank/DDBJ whole genome shotgun (WGS) entry which is preliminary data.</text>
</comment>
<proteinExistence type="predicted"/>
<organism evidence="1 2">
    <name type="scientific">Streptomyces yanii</name>
    <dbReference type="NCBI Taxonomy" id="78510"/>
    <lineage>
        <taxon>Bacteria</taxon>
        <taxon>Bacillati</taxon>
        <taxon>Actinomycetota</taxon>
        <taxon>Actinomycetes</taxon>
        <taxon>Kitasatosporales</taxon>
        <taxon>Streptomycetaceae</taxon>
        <taxon>Streptomyces</taxon>
    </lineage>
</organism>
<protein>
    <submittedName>
        <fullName evidence="1">Uncharacterized protein</fullName>
    </submittedName>
</protein>
<dbReference type="EMBL" id="JBHMCG010000006">
    <property type="protein sequence ID" value="MFB9570953.1"/>
    <property type="molecule type" value="Genomic_DNA"/>
</dbReference>
<dbReference type="RefSeq" id="WP_345510579.1">
    <property type="nucleotide sequence ID" value="NZ_BAAAXD010000007.1"/>
</dbReference>
<name>A0ABV5QZE0_9ACTN</name>
<evidence type="ECO:0000313" key="1">
    <source>
        <dbReference type="EMBL" id="MFB9570953.1"/>
    </source>
</evidence>
<accession>A0ABV5QZE0</accession>
<gene>
    <name evidence="1" type="ORF">ACFFTL_01025</name>
</gene>
<sequence>MPRKQPGALRAAQQRTPGRLFQPGMIHWLSLSVDAAIRRVEHESDGYTVFPGATAAALRRCHSFFGLPGRTLYPGLADCPCRGCPLDDVTLARDVLDDVLALLPPRAQAEPGRLVALIDRELFRRTLPDPRAPGHPWLREAWWRMRSYEGVIDPPQCGP</sequence>
<dbReference type="Proteomes" id="UP001589710">
    <property type="component" value="Unassembled WGS sequence"/>
</dbReference>
<evidence type="ECO:0000313" key="2">
    <source>
        <dbReference type="Proteomes" id="UP001589710"/>
    </source>
</evidence>
<keyword evidence="2" id="KW-1185">Reference proteome</keyword>
<reference evidence="1 2" key="1">
    <citation type="submission" date="2024-09" db="EMBL/GenBank/DDBJ databases">
        <authorList>
            <person name="Sun Q."/>
            <person name="Mori K."/>
        </authorList>
    </citation>
    <scope>NUCLEOTIDE SEQUENCE [LARGE SCALE GENOMIC DNA]</scope>
    <source>
        <strain evidence="1 2">JCM 3331</strain>
    </source>
</reference>